<dbReference type="Proteomes" id="UP001194714">
    <property type="component" value="Unassembled WGS sequence"/>
</dbReference>
<name>A0ABS0AXX0_9BACT</name>
<keyword evidence="2" id="KW-1185">Reference proteome</keyword>
<proteinExistence type="predicted"/>
<comment type="caution">
    <text evidence="1">The sequence shown here is derived from an EMBL/GenBank/DDBJ whole genome shotgun (WGS) entry which is preliminary data.</text>
</comment>
<protein>
    <submittedName>
        <fullName evidence="1">Uncharacterized protein</fullName>
    </submittedName>
</protein>
<dbReference type="EMBL" id="JAAEJV010000007">
    <property type="protein sequence ID" value="MBF5058985.1"/>
    <property type="molecule type" value="Genomic_DNA"/>
</dbReference>
<reference evidence="1 2" key="1">
    <citation type="submission" date="2020-01" db="EMBL/GenBank/DDBJ databases">
        <title>Draft genome sequence of Cand. Neptunochlamydia vexilliferae K9.</title>
        <authorList>
            <person name="Schulz F."/>
            <person name="Koestlbacher S."/>
            <person name="Wascher F."/>
            <person name="Pizzetti I."/>
            <person name="Horn M."/>
        </authorList>
    </citation>
    <scope>NUCLEOTIDE SEQUENCE [LARGE SCALE GENOMIC DNA]</scope>
    <source>
        <strain evidence="1 2">K9</strain>
    </source>
</reference>
<sequence length="65" mass="7107">MGVCQSQRSRFSSLEAVSYRRDRGDAEGVKDGDAGAGKNQFLNLLGYQIIEDDLVINEFIGIAVI</sequence>
<organism evidence="1 2">
    <name type="scientific">Candidatus Neptunichlamydia vexilliferae</name>
    <dbReference type="NCBI Taxonomy" id="1651774"/>
    <lineage>
        <taxon>Bacteria</taxon>
        <taxon>Pseudomonadati</taxon>
        <taxon>Chlamydiota</taxon>
        <taxon>Chlamydiia</taxon>
        <taxon>Parachlamydiales</taxon>
        <taxon>Simkaniaceae</taxon>
        <taxon>Candidatus Neptunichlamydia</taxon>
    </lineage>
</organism>
<gene>
    <name evidence="1" type="ORF">NEPTK9_000485</name>
</gene>
<accession>A0ABS0AXX0</accession>
<evidence type="ECO:0000313" key="1">
    <source>
        <dbReference type="EMBL" id="MBF5058985.1"/>
    </source>
</evidence>
<evidence type="ECO:0000313" key="2">
    <source>
        <dbReference type="Proteomes" id="UP001194714"/>
    </source>
</evidence>
<dbReference type="RefSeq" id="WP_194847286.1">
    <property type="nucleotide sequence ID" value="NZ_JAAEJV010000007.1"/>
</dbReference>